<gene>
    <name evidence="2" type="ORF">AYL99_04724</name>
</gene>
<keyword evidence="3" id="KW-1185">Reference proteome</keyword>
<dbReference type="RefSeq" id="XP_018695886.1">
    <property type="nucleotide sequence ID" value="XM_018836236.1"/>
</dbReference>
<feature type="region of interest" description="Disordered" evidence="1">
    <location>
        <begin position="150"/>
        <end position="169"/>
    </location>
</feature>
<dbReference type="EMBL" id="LVYI01000003">
    <property type="protein sequence ID" value="OAP62519.1"/>
    <property type="molecule type" value="Genomic_DNA"/>
</dbReference>
<comment type="caution">
    <text evidence="2">The sequence shown here is derived from an EMBL/GenBank/DDBJ whole genome shotgun (WGS) entry which is preliminary data.</text>
</comment>
<evidence type="ECO:0000256" key="1">
    <source>
        <dbReference type="SAM" id="MobiDB-lite"/>
    </source>
</evidence>
<evidence type="ECO:0000313" key="3">
    <source>
        <dbReference type="Proteomes" id="UP000078343"/>
    </source>
</evidence>
<proteinExistence type="predicted"/>
<feature type="compositionally biased region" description="Polar residues" evidence="1">
    <location>
        <begin position="109"/>
        <end position="132"/>
    </location>
</feature>
<evidence type="ECO:0000313" key="2">
    <source>
        <dbReference type="EMBL" id="OAP62519.1"/>
    </source>
</evidence>
<reference evidence="2 3" key="1">
    <citation type="submission" date="2016-04" db="EMBL/GenBank/DDBJ databases">
        <title>Draft genome of Fonsecaea erecta CBS 125763.</title>
        <authorList>
            <person name="Weiss V.A."/>
            <person name="Vicente V.A."/>
            <person name="Raittz R.T."/>
            <person name="Moreno L.F."/>
            <person name="De Souza E.M."/>
            <person name="Pedrosa F.O."/>
            <person name="Steffens M.B."/>
            <person name="Faoro H."/>
            <person name="Tadra-Sfeir M.Z."/>
            <person name="Najafzadeh M.J."/>
            <person name="Felipe M.S."/>
            <person name="Teixeira M."/>
            <person name="Sun J."/>
            <person name="Xi L."/>
            <person name="Gomes R."/>
            <person name="De Azevedo C.M."/>
            <person name="Salgado C.G."/>
            <person name="Da Silva M.B."/>
            <person name="Nascimento M.F."/>
            <person name="Queiroz-Telles F."/>
            <person name="Attili D.S."/>
            <person name="Gorbushina A."/>
        </authorList>
    </citation>
    <scope>NUCLEOTIDE SEQUENCE [LARGE SCALE GENOMIC DNA]</scope>
    <source>
        <strain evidence="2 3">CBS 125763</strain>
    </source>
</reference>
<dbReference type="Proteomes" id="UP000078343">
    <property type="component" value="Unassembled WGS sequence"/>
</dbReference>
<protein>
    <submittedName>
        <fullName evidence="2">Uncharacterized protein</fullName>
    </submittedName>
</protein>
<feature type="region of interest" description="Disordered" evidence="1">
    <location>
        <begin position="62"/>
        <end position="136"/>
    </location>
</feature>
<sequence length="169" mass="17900">MVDKILASNLANAKTHPVCGDSVSDNLHVFPAICEGCKKIGVIGDFMELPGAKLELVKAWAHGKRKPSRPEQDTGSADGNDEGIGKEDGPSETIKLPPDKGILLEGKSRTSTTCASTIPETSNTNRDTSLTANGPAPDLAQIKLRVTALKTRTERSLAKMRGQRPPTSG</sequence>
<dbReference type="OrthoDB" id="4157183at2759"/>
<dbReference type="AlphaFoldDB" id="A0A178ZRR7"/>
<accession>A0A178ZRR7</accession>
<dbReference type="GeneID" id="30008892"/>
<organism evidence="2 3">
    <name type="scientific">Fonsecaea erecta</name>
    <dbReference type="NCBI Taxonomy" id="1367422"/>
    <lineage>
        <taxon>Eukaryota</taxon>
        <taxon>Fungi</taxon>
        <taxon>Dikarya</taxon>
        <taxon>Ascomycota</taxon>
        <taxon>Pezizomycotina</taxon>
        <taxon>Eurotiomycetes</taxon>
        <taxon>Chaetothyriomycetidae</taxon>
        <taxon>Chaetothyriales</taxon>
        <taxon>Herpotrichiellaceae</taxon>
        <taxon>Fonsecaea</taxon>
    </lineage>
</organism>
<name>A0A178ZRR7_9EURO</name>